<reference evidence="2" key="1">
    <citation type="submission" date="2020-03" db="EMBL/GenBank/DDBJ databases">
        <title>The deep terrestrial virosphere.</title>
        <authorList>
            <person name="Holmfeldt K."/>
            <person name="Nilsson E."/>
            <person name="Simone D."/>
            <person name="Lopez-Fernandez M."/>
            <person name="Wu X."/>
            <person name="de Brujin I."/>
            <person name="Lundin D."/>
            <person name="Andersson A."/>
            <person name="Bertilsson S."/>
            <person name="Dopson M."/>
        </authorList>
    </citation>
    <scope>NUCLEOTIDE SEQUENCE</scope>
    <source>
        <strain evidence="1">MM415A03550</strain>
        <strain evidence="2">MM415B03522</strain>
    </source>
</reference>
<proteinExistence type="predicted"/>
<evidence type="ECO:0000313" key="1">
    <source>
        <dbReference type="EMBL" id="QJA70811.1"/>
    </source>
</evidence>
<evidence type="ECO:0000313" key="2">
    <source>
        <dbReference type="EMBL" id="QJA90894.1"/>
    </source>
</evidence>
<accession>A0A6M3LC00</accession>
<protein>
    <submittedName>
        <fullName evidence="2">Putative transposase</fullName>
    </submittedName>
</protein>
<gene>
    <name evidence="1" type="ORF">MM415A03550_0001</name>
    <name evidence="2" type="ORF">MM415B03522_0008</name>
</gene>
<organism evidence="2">
    <name type="scientific">viral metagenome</name>
    <dbReference type="NCBI Taxonomy" id="1070528"/>
    <lineage>
        <taxon>unclassified sequences</taxon>
        <taxon>metagenomes</taxon>
        <taxon>organismal metagenomes</taxon>
    </lineage>
</organism>
<dbReference type="EMBL" id="MT142946">
    <property type="protein sequence ID" value="QJA90894.1"/>
    <property type="molecule type" value="Genomic_DNA"/>
</dbReference>
<dbReference type="AlphaFoldDB" id="A0A6M3LC00"/>
<sequence length="75" mass="9084">MDILETDRYHREKAEHDFLEEMNWQEKQSCTDCGEFFYPDELFFIDGDDGFYCAECYGFREAKAEQAYDLLKEEK</sequence>
<dbReference type="EMBL" id="MT141823">
    <property type="protein sequence ID" value="QJA70811.1"/>
    <property type="molecule type" value="Genomic_DNA"/>
</dbReference>
<name>A0A6M3LC00_9ZZZZ</name>